<dbReference type="Proteomes" id="UP000005627">
    <property type="component" value="Chromosome 4"/>
</dbReference>
<dbReference type="HOGENOM" id="CLU_1981974_0_0_1"/>
<organism evidence="5 6">
    <name type="scientific">Torulaspora delbrueckii</name>
    <name type="common">Yeast</name>
    <name type="synonym">Candida colliculosa</name>
    <dbReference type="NCBI Taxonomy" id="4950"/>
    <lineage>
        <taxon>Eukaryota</taxon>
        <taxon>Fungi</taxon>
        <taxon>Dikarya</taxon>
        <taxon>Ascomycota</taxon>
        <taxon>Saccharomycotina</taxon>
        <taxon>Saccharomycetes</taxon>
        <taxon>Saccharomycetales</taxon>
        <taxon>Saccharomycetaceae</taxon>
        <taxon>Torulaspora</taxon>
    </lineage>
</organism>
<dbReference type="InParanoid" id="G8ZUD0"/>
<dbReference type="PANTHER" id="PTHR31601:SF2">
    <property type="entry name" value="ALPHA-KETOGLUTARATE DEHYDROGENASE COMPONENT 4"/>
    <property type="match status" value="1"/>
</dbReference>
<dbReference type="FunCoup" id="G8ZUD0">
    <property type="interactions" value="102"/>
</dbReference>
<dbReference type="EMBL" id="HE616745">
    <property type="protein sequence ID" value="CCE92224.1"/>
    <property type="molecule type" value="Genomic_DNA"/>
</dbReference>
<comment type="similarity">
    <text evidence="3">Belongs to the alpha-ketoglutarate dehydrogenase component 4 family.</text>
</comment>
<feature type="region of interest" description="Disordered" evidence="4">
    <location>
        <begin position="67"/>
        <end position="98"/>
    </location>
</feature>
<dbReference type="OrthoDB" id="2116030at2759"/>
<dbReference type="Pfam" id="PF10937">
    <property type="entry name" value="Kgd4-YMR31"/>
    <property type="match status" value="1"/>
</dbReference>
<proteinExistence type="inferred from homology"/>
<dbReference type="GeneID" id="11503591"/>
<dbReference type="InterPro" id="IPR020373">
    <property type="entry name" value="Kgd4/YMR-31"/>
</dbReference>
<evidence type="ECO:0000256" key="3">
    <source>
        <dbReference type="ARBA" id="ARBA00043970"/>
    </source>
</evidence>
<dbReference type="GO" id="GO:0006099">
    <property type="term" value="P:tricarboxylic acid cycle"/>
    <property type="evidence" value="ECO:0007669"/>
    <property type="project" value="EnsemblFungi"/>
</dbReference>
<keyword evidence="2" id="KW-0496">Mitochondrion</keyword>
<evidence type="ECO:0000313" key="5">
    <source>
        <dbReference type="EMBL" id="CCE92224.1"/>
    </source>
</evidence>
<dbReference type="PANTHER" id="PTHR31601">
    <property type="entry name" value="28S RIBOSOMAL PROTEIN S36, MITOCHONDRIAL"/>
    <property type="match status" value="1"/>
</dbReference>
<comment type="subcellular location">
    <subcellularLocation>
        <location evidence="1">Mitochondrion</location>
    </subcellularLocation>
</comment>
<dbReference type="GO" id="GO:0005761">
    <property type="term" value="C:mitochondrial ribosome"/>
    <property type="evidence" value="ECO:0007669"/>
    <property type="project" value="EnsemblFungi"/>
</dbReference>
<dbReference type="GO" id="GO:0003735">
    <property type="term" value="F:structural constituent of ribosome"/>
    <property type="evidence" value="ECO:0007669"/>
    <property type="project" value="EnsemblFungi"/>
</dbReference>
<name>G8ZUD0_TORDE</name>
<gene>
    <name evidence="5" type="primary">TDEL0D06400</name>
    <name evidence="5" type="ORF">TDEL_0D06400</name>
</gene>
<reference evidence="5 6" key="1">
    <citation type="journal article" date="2011" name="Proc. Natl. Acad. Sci. U.S.A.">
        <title>Evolutionary erosion of yeast sex chromosomes by mating-type switching accidents.</title>
        <authorList>
            <person name="Gordon J.L."/>
            <person name="Armisen D."/>
            <person name="Proux-Wera E."/>
            <person name="Oheigeartaigh S.S."/>
            <person name="Byrne K.P."/>
            <person name="Wolfe K.H."/>
        </authorList>
    </citation>
    <scope>NUCLEOTIDE SEQUENCE [LARGE SCALE GENOMIC DNA]</scope>
    <source>
        <strain evidence="6">ATCC 10662 / CBS 1146 / NBRC 0425 / NCYC 2629 / NRRL Y-866</strain>
    </source>
</reference>
<dbReference type="GO" id="GO:0006103">
    <property type="term" value="P:2-oxoglutarate metabolic process"/>
    <property type="evidence" value="ECO:0007669"/>
    <property type="project" value="EnsemblFungi"/>
</dbReference>
<sequence>MRQSAVRLAKAYTPMIKFVGGKHQIVKHEGAAKGHPCATDGLKPGSQGCVPAGEFLSKLKPFEVVNYRGSSSQPQKAASGKSTGAGDKNSSRYVFQNRPLKDNEVGSIFELPTRFRVKPISDIEAEAINGGGAV</sequence>
<protein>
    <recommendedName>
        <fullName evidence="7">37S ribosomal protein YMR-31, mitochondrial</fullName>
    </recommendedName>
</protein>
<dbReference type="RefSeq" id="XP_003681435.1">
    <property type="nucleotide sequence ID" value="XM_003681387.1"/>
</dbReference>
<keyword evidence="6" id="KW-1185">Reference proteome</keyword>
<evidence type="ECO:0008006" key="7">
    <source>
        <dbReference type="Google" id="ProtNLM"/>
    </source>
</evidence>
<accession>G8ZUD0</accession>
<evidence type="ECO:0000256" key="4">
    <source>
        <dbReference type="SAM" id="MobiDB-lite"/>
    </source>
</evidence>
<dbReference type="KEGG" id="tdl:TDEL_0D06400"/>
<dbReference type="eggNOG" id="ENOG502S4IB">
    <property type="taxonomic scope" value="Eukaryota"/>
</dbReference>
<evidence type="ECO:0000256" key="2">
    <source>
        <dbReference type="ARBA" id="ARBA00023128"/>
    </source>
</evidence>
<dbReference type="AlphaFoldDB" id="G8ZUD0"/>
<dbReference type="GO" id="GO:0004591">
    <property type="term" value="F:oxoglutarate dehydrogenase (succinyl-transferring) activity"/>
    <property type="evidence" value="ECO:0007669"/>
    <property type="project" value="EnsemblFungi"/>
</dbReference>
<feature type="compositionally biased region" description="Polar residues" evidence="4">
    <location>
        <begin position="68"/>
        <end position="82"/>
    </location>
</feature>
<dbReference type="GO" id="GO:0045252">
    <property type="term" value="C:oxoglutarate dehydrogenase complex"/>
    <property type="evidence" value="ECO:0007669"/>
    <property type="project" value="EnsemblFungi"/>
</dbReference>
<evidence type="ECO:0000313" key="6">
    <source>
        <dbReference type="Proteomes" id="UP000005627"/>
    </source>
</evidence>
<evidence type="ECO:0000256" key="1">
    <source>
        <dbReference type="ARBA" id="ARBA00004173"/>
    </source>
</evidence>